<dbReference type="PANTHER" id="PTHR33843:SF4">
    <property type="entry name" value="ASCORBATE-SPECIFIC PTS SYSTEM EIIC COMPONENT"/>
    <property type="match status" value="1"/>
</dbReference>
<evidence type="ECO:0000256" key="14">
    <source>
        <dbReference type="SAM" id="Phobius"/>
    </source>
</evidence>
<feature type="transmembrane region" description="Helical" evidence="14">
    <location>
        <begin position="146"/>
        <end position="166"/>
    </location>
</feature>
<dbReference type="AlphaFoldDB" id="A0A7L7KRB5"/>
<proteinExistence type="inferred from homology"/>
<dbReference type="RefSeq" id="WP_258876898.1">
    <property type="nucleotide sequence ID" value="NZ_CP048914.1"/>
</dbReference>
<dbReference type="GO" id="GO:0005886">
    <property type="term" value="C:plasma membrane"/>
    <property type="evidence" value="ECO:0007669"/>
    <property type="project" value="UniProtKB-SubCell"/>
</dbReference>
<dbReference type="Proteomes" id="UP000514720">
    <property type="component" value="Chromosome"/>
</dbReference>
<comment type="function">
    <text evidence="10">The phosphoenolpyruvate-dependent sugar phosphotransferase system (sugar PTS), a major carbohydrate active transport system, catalyzes the phosphorylation of incoming sugar substrates concomitantly with their translocation across the cell membrane. The enzyme II UlaABC PTS system is involved in ascorbate transport.</text>
</comment>
<name>A0A7L7KRB5_9MOLU</name>
<keyword evidence="7 14" id="KW-0812">Transmembrane</keyword>
<evidence type="ECO:0000256" key="11">
    <source>
        <dbReference type="ARBA" id="ARBA00038218"/>
    </source>
</evidence>
<feature type="transmembrane region" description="Helical" evidence="14">
    <location>
        <begin position="256"/>
        <end position="275"/>
    </location>
</feature>
<feature type="transmembrane region" description="Helical" evidence="14">
    <location>
        <begin position="370"/>
        <end position="392"/>
    </location>
</feature>
<comment type="subcellular location">
    <subcellularLocation>
        <location evidence="1">Cell membrane</location>
        <topology evidence="1">Multi-pass membrane protein</topology>
    </subcellularLocation>
</comment>
<evidence type="ECO:0000256" key="6">
    <source>
        <dbReference type="ARBA" id="ARBA00022683"/>
    </source>
</evidence>
<evidence type="ECO:0000256" key="2">
    <source>
        <dbReference type="ARBA" id="ARBA00011738"/>
    </source>
</evidence>
<evidence type="ECO:0000313" key="15">
    <source>
        <dbReference type="EMBL" id="QMS85125.1"/>
    </source>
</evidence>
<dbReference type="KEGG" id="xcl:G4Z02_04990"/>
<dbReference type="Pfam" id="PF03611">
    <property type="entry name" value="EIIC-GAT"/>
    <property type="match status" value="1"/>
</dbReference>
<evidence type="ECO:0000313" key="16">
    <source>
        <dbReference type="Proteomes" id="UP000514720"/>
    </source>
</evidence>
<accession>A0A7L7KRB5</accession>
<evidence type="ECO:0000256" key="5">
    <source>
        <dbReference type="ARBA" id="ARBA00022597"/>
    </source>
</evidence>
<comment type="subunit">
    <text evidence="2">Homodimer.</text>
</comment>
<reference evidence="15 16" key="1">
    <citation type="submission" date="2020-02" db="EMBL/GenBank/DDBJ databases">
        <authorList>
            <person name="Zheng R.K."/>
            <person name="Sun C.M."/>
        </authorList>
    </citation>
    <scope>NUCLEOTIDE SEQUENCE [LARGE SCALE GENOMIC DNA]</scope>
    <source>
        <strain evidence="16">zrk13</strain>
    </source>
</reference>
<dbReference type="InterPro" id="IPR051562">
    <property type="entry name" value="Ascorbate-PTS_EIIC"/>
</dbReference>
<keyword evidence="6" id="KW-0598">Phosphotransferase system</keyword>
<evidence type="ECO:0000256" key="4">
    <source>
        <dbReference type="ARBA" id="ARBA00022475"/>
    </source>
</evidence>
<feature type="transmembrane region" description="Helical" evidence="14">
    <location>
        <begin position="12"/>
        <end position="29"/>
    </location>
</feature>
<dbReference type="EMBL" id="CP048914">
    <property type="protein sequence ID" value="QMS85125.1"/>
    <property type="molecule type" value="Genomic_DNA"/>
</dbReference>
<evidence type="ECO:0000256" key="9">
    <source>
        <dbReference type="ARBA" id="ARBA00023136"/>
    </source>
</evidence>
<keyword evidence="4" id="KW-1003">Cell membrane</keyword>
<evidence type="ECO:0000256" key="12">
    <source>
        <dbReference type="ARBA" id="ARBA00039702"/>
    </source>
</evidence>
<evidence type="ECO:0000256" key="1">
    <source>
        <dbReference type="ARBA" id="ARBA00004651"/>
    </source>
</evidence>
<keyword evidence="5" id="KW-0762">Sugar transport</keyword>
<feature type="transmembrane region" description="Helical" evidence="14">
    <location>
        <begin position="41"/>
        <end position="62"/>
    </location>
</feature>
<dbReference type="PANTHER" id="PTHR33843">
    <property type="entry name" value="ASCORBATE-SPECIFIC PTS SYSTEM EIIC COMPONENT"/>
    <property type="match status" value="1"/>
</dbReference>
<dbReference type="InterPro" id="IPR004703">
    <property type="entry name" value="PTS_sugar-sp_permease"/>
</dbReference>
<feature type="transmembrane region" description="Helical" evidence="14">
    <location>
        <begin position="423"/>
        <end position="442"/>
    </location>
</feature>
<feature type="transmembrane region" description="Helical" evidence="14">
    <location>
        <begin position="119"/>
        <end position="140"/>
    </location>
</feature>
<dbReference type="NCBIfam" id="NF009553">
    <property type="entry name" value="PRK12997.1-5"/>
    <property type="match status" value="1"/>
</dbReference>
<dbReference type="NCBIfam" id="NF006922">
    <property type="entry name" value="PRK09410.1-5"/>
    <property type="match status" value="1"/>
</dbReference>
<keyword evidence="8 14" id="KW-1133">Transmembrane helix</keyword>
<feature type="transmembrane region" description="Helical" evidence="14">
    <location>
        <begin position="317"/>
        <end position="337"/>
    </location>
</feature>
<organism evidence="15 16">
    <name type="scientific">Candidatus Xianfuyuplasma coldseepsis</name>
    <dbReference type="NCBI Taxonomy" id="2782163"/>
    <lineage>
        <taxon>Bacteria</taxon>
        <taxon>Bacillati</taxon>
        <taxon>Mycoplasmatota</taxon>
        <taxon>Mollicutes</taxon>
        <taxon>Candidatus Izemoplasmatales</taxon>
        <taxon>Candidatus Izemoplasmataceae</taxon>
        <taxon>Candidatus Xianfuyuplasma</taxon>
    </lineage>
</organism>
<protein>
    <recommendedName>
        <fullName evidence="12">Ascorbate-specific PTS system EIIC component</fullName>
    </recommendedName>
    <alternativeName>
        <fullName evidence="13">Ascorbate-specific permease IIC component UlaA</fullName>
    </alternativeName>
</protein>
<dbReference type="GO" id="GO:0009401">
    <property type="term" value="P:phosphoenolpyruvate-dependent sugar phosphotransferase system"/>
    <property type="evidence" value="ECO:0007669"/>
    <property type="project" value="UniProtKB-KW"/>
</dbReference>
<evidence type="ECO:0000256" key="10">
    <source>
        <dbReference type="ARBA" id="ARBA00037387"/>
    </source>
</evidence>
<comment type="similarity">
    <text evidence="11">Belongs to the UlaA family.</text>
</comment>
<feature type="transmembrane region" description="Helical" evidence="14">
    <location>
        <begin position="93"/>
        <end position="112"/>
    </location>
</feature>
<feature type="transmembrane region" description="Helical" evidence="14">
    <location>
        <begin position="343"/>
        <end position="363"/>
    </location>
</feature>
<evidence type="ECO:0000256" key="8">
    <source>
        <dbReference type="ARBA" id="ARBA00022989"/>
    </source>
</evidence>
<dbReference type="NCBIfam" id="NF006920">
    <property type="entry name" value="PRK09410.1-2"/>
    <property type="match status" value="1"/>
</dbReference>
<evidence type="ECO:0000256" key="3">
    <source>
        <dbReference type="ARBA" id="ARBA00022448"/>
    </source>
</evidence>
<sequence length="448" mass="47196">MSSVISFISELLSSPQILLGLIVLVGLAAQRKPFNEVVRGTLKAILGFVIIGAGAGILVGSLDYFGQLFQEAFSLTGVVPNNEAIVATALEDYATYTAGIMIIGMAANILIARFSRLKYIFLTGHHTLFMAALIAVVLKVAGLEGVLLYVLGGMALGLTMVLFPALGQRYMKEVTGSEDIALGHFSTATYFLSGLSGKLFGKGSKSTEEMNFPQSLSFLRDSSVAIALTMLIMYVITTLFAGPQFVADELGVTDNYLVFAFIQSLTFAAGVYIVLQGVRMVISEIVPAFKGWSDKIVPDAKPALDCPIVFPYAPNAVLIGFVVSFIGGIIGMGILILVGGIVILPGIIPHFFLGATAGVFGNATGGRRGAVIGSFVNGIAISFLPLLLLPILGDLGFENTTFGDADFVVVGSILGLFAGWGKWVLAALIGVLFAIPFVDAVLNKEKTV</sequence>
<gene>
    <name evidence="15" type="ORF">G4Z02_04990</name>
</gene>
<keyword evidence="3" id="KW-0813">Transport</keyword>
<evidence type="ECO:0000256" key="13">
    <source>
        <dbReference type="ARBA" id="ARBA00042859"/>
    </source>
</evidence>
<keyword evidence="16" id="KW-1185">Reference proteome</keyword>
<feature type="transmembrane region" description="Helical" evidence="14">
    <location>
        <begin position="224"/>
        <end position="244"/>
    </location>
</feature>
<evidence type="ECO:0000256" key="7">
    <source>
        <dbReference type="ARBA" id="ARBA00022692"/>
    </source>
</evidence>
<keyword evidence="9 14" id="KW-0472">Membrane</keyword>